<dbReference type="Pfam" id="PF00089">
    <property type="entry name" value="Trypsin"/>
    <property type="match status" value="1"/>
</dbReference>
<reference evidence="5" key="1">
    <citation type="submission" date="2013-03" db="EMBL/GenBank/DDBJ databases">
        <title>The Genome Sequence of Anopheles dirus WRAIR2.</title>
        <authorList>
            <consortium name="The Broad Institute Genomics Platform"/>
            <person name="Neafsey D.E."/>
            <person name="Walton C."/>
            <person name="Walker B."/>
            <person name="Young S.K."/>
            <person name="Zeng Q."/>
            <person name="Gargeya S."/>
            <person name="Fitzgerald M."/>
            <person name="Haas B."/>
            <person name="Abouelleil A."/>
            <person name="Allen A.W."/>
            <person name="Alvarado L."/>
            <person name="Arachchi H.M."/>
            <person name="Berlin A.M."/>
            <person name="Chapman S.B."/>
            <person name="Gainer-Dewar J."/>
            <person name="Goldberg J."/>
            <person name="Griggs A."/>
            <person name="Gujja S."/>
            <person name="Hansen M."/>
            <person name="Howarth C."/>
            <person name="Imamovic A."/>
            <person name="Ireland A."/>
            <person name="Larimer J."/>
            <person name="McCowan C."/>
            <person name="Murphy C."/>
            <person name="Pearson M."/>
            <person name="Poon T.W."/>
            <person name="Priest M."/>
            <person name="Roberts A."/>
            <person name="Saif S."/>
            <person name="Shea T."/>
            <person name="Sisk P."/>
            <person name="Sykes S."/>
            <person name="Wortman J."/>
            <person name="Nusbaum C."/>
            <person name="Birren B."/>
        </authorList>
    </citation>
    <scope>NUCLEOTIDE SEQUENCE [LARGE SCALE GENOMIC DNA]</scope>
    <source>
        <strain evidence="5">WRAIR2</strain>
    </source>
</reference>
<dbReference type="CDD" id="cd00190">
    <property type="entry name" value="Tryp_SPc"/>
    <property type="match status" value="1"/>
</dbReference>
<dbReference type="Gene3D" id="2.40.10.10">
    <property type="entry name" value="Trypsin-like serine proteases"/>
    <property type="match status" value="1"/>
</dbReference>
<evidence type="ECO:0000313" key="4">
    <source>
        <dbReference type="EnsemblMetazoa" id="ADIR016030-PA"/>
    </source>
</evidence>
<keyword evidence="5" id="KW-1185">Reference proteome</keyword>
<dbReference type="GO" id="GO:0006508">
    <property type="term" value="P:proteolysis"/>
    <property type="evidence" value="ECO:0007669"/>
    <property type="project" value="InterPro"/>
</dbReference>
<evidence type="ECO:0000259" key="3">
    <source>
        <dbReference type="PROSITE" id="PS50240"/>
    </source>
</evidence>
<dbReference type="EnsemblMetazoa" id="ADIR016030-RA">
    <property type="protein sequence ID" value="ADIR016030-PA"/>
    <property type="gene ID" value="ADIR016030"/>
</dbReference>
<feature type="chain" id="PRO_5012925939" description="Peptidase S1 domain-containing protein" evidence="2">
    <location>
        <begin position="22"/>
        <end position="315"/>
    </location>
</feature>
<dbReference type="PRINTS" id="PR00722">
    <property type="entry name" value="CHYMOTRYPSIN"/>
</dbReference>
<dbReference type="InterPro" id="IPR001314">
    <property type="entry name" value="Peptidase_S1A"/>
</dbReference>
<dbReference type="InterPro" id="IPR043504">
    <property type="entry name" value="Peptidase_S1_PA_chymotrypsin"/>
</dbReference>
<feature type="signal peptide" evidence="2">
    <location>
        <begin position="1"/>
        <end position="21"/>
    </location>
</feature>
<dbReference type="InterPro" id="IPR009003">
    <property type="entry name" value="Peptidase_S1_PA"/>
</dbReference>
<organism evidence="4 5">
    <name type="scientific">Anopheles dirus</name>
    <dbReference type="NCBI Taxonomy" id="7168"/>
    <lineage>
        <taxon>Eukaryota</taxon>
        <taxon>Metazoa</taxon>
        <taxon>Ecdysozoa</taxon>
        <taxon>Arthropoda</taxon>
        <taxon>Hexapoda</taxon>
        <taxon>Insecta</taxon>
        <taxon>Pterygota</taxon>
        <taxon>Neoptera</taxon>
        <taxon>Endopterygota</taxon>
        <taxon>Diptera</taxon>
        <taxon>Nematocera</taxon>
        <taxon>Culicoidea</taxon>
        <taxon>Culicidae</taxon>
        <taxon>Anophelinae</taxon>
        <taxon>Anopheles</taxon>
    </lineage>
</organism>
<dbReference type="STRING" id="7168.A0A2C9GVA6"/>
<reference evidence="4" key="2">
    <citation type="submission" date="2020-05" db="UniProtKB">
        <authorList>
            <consortium name="EnsemblMetazoa"/>
        </authorList>
    </citation>
    <scope>IDENTIFICATION</scope>
    <source>
        <strain evidence="4">WRAIR2</strain>
    </source>
</reference>
<accession>A0A2C9GVA6</accession>
<keyword evidence="2" id="KW-0732">Signal</keyword>
<dbReference type="GO" id="GO:0004252">
    <property type="term" value="F:serine-type endopeptidase activity"/>
    <property type="evidence" value="ECO:0007669"/>
    <property type="project" value="InterPro"/>
</dbReference>
<sequence length="315" mass="34400">MRALFVLAVVVVCCCGASTQAAFISRPEDIDWATVRSIREKPGYRGTGVQFLPNEPEPSRSERILNGVTVGRGDLPYAAAILISEEFATYFCGGVLISEHFVLTAASCVDSAQDLSITVMLDAAQINQAGEFVAVSEITVHPAPSDNDIALLRLNRAARLNGKFLDFLRKIYNIRPVTLPNRRQRTMTFVNQLASVSGWGRTASNTNEALPLNNLRLVRNHVMSNFNCGVSFPFQISDRHICITGDSGSACAGDEGGPLTTVDLVTERTFLIGLYSFTSFLGCGMGRATVHTRITEYLDWIEANSDVVILDNWDA</sequence>
<dbReference type="InterPro" id="IPR001254">
    <property type="entry name" value="Trypsin_dom"/>
</dbReference>
<name>A0A2C9GVA6_9DIPT</name>
<dbReference type="PANTHER" id="PTHR24260:SF136">
    <property type="entry name" value="GH08193P-RELATED"/>
    <property type="match status" value="1"/>
</dbReference>
<dbReference type="VEuPathDB" id="VectorBase:ADIR016030"/>
<dbReference type="AlphaFoldDB" id="A0A2C9GVA6"/>
<dbReference type="PROSITE" id="PS50240">
    <property type="entry name" value="TRYPSIN_DOM"/>
    <property type="match status" value="1"/>
</dbReference>
<dbReference type="InterPro" id="IPR051333">
    <property type="entry name" value="CLIP_Serine_Protease"/>
</dbReference>
<dbReference type="SUPFAM" id="SSF50494">
    <property type="entry name" value="Trypsin-like serine proteases"/>
    <property type="match status" value="1"/>
</dbReference>
<comment type="similarity">
    <text evidence="1">Belongs to the peptidase S1 family. CLIP subfamily.</text>
</comment>
<dbReference type="PANTHER" id="PTHR24260">
    <property type="match status" value="1"/>
</dbReference>
<dbReference type="SMART" id="SM00020">
    <property type="entry name" value="Tryp_SPc"/>
    <property type="match status" value="1"/>
</dbReference>
<evidence type="ECO:0000256" key="1">
    <source>
        <dbReference type="ARBA" id="ARBA00024195"/>
    </source>
</evidence>
<feature type="domain" description="Peptidase S1" evidence="3">
    <location>
        <begin position="64"/>
        <end position="306"/>
    </location>
</feature>
<proteinExistence type="inferred from homology"/>
<protein>
    <recommendedName>
        <fullName evidence="3">Peptidase S1 domain-containing protein</fullName>
    </recommendedName>
</protein>
<dbReference type="Proteomes" id="UP000075884">
    <property type="component" value="Unassembled WGS sequence"/>
</dbReference>
<evidence type="ECO:0000256" key="2">
    <source>
        <dbReference type="SAM" id="SignalP"/>
    </source>
</evidence>
<evidence type="ECO:0000313" key="5">
    <source>
        <dbReference type="Proteomes" id="UP000075884"/>
    </source>
</evidence>